<reference evidence="1" key="1">
    <citation type="journal article" date="2015" name="Nature">
        <title>Complex archaea that bridge the gap between prokaryotes and eukaryotes.</title>
        <authorList>
            <person name="Spang A."/>
            <person name="Saw J.H."/>
            <person name="Jorgensen S.L."/>
            <person name="Zaremba-Niedzwiedzka K."/>
            <person name="Martijn J."/>
            <person name="Lind A.E."/>
            <person name="van Eijk R."/>
            <person name="Schleper C."/>
            <person name="Guy L."/>
            <person name="Ettema T.J."/>
        </authorList>
    </citation>
    <scope>NUCLEOTIDE SEQUENCE</scope>
</reference>
<feature type="non-terminal residue" evidence="1">
    <location>
        <position position="1"/>
    </location>
</feature>
<protein>
    <submittedName>
        <fullName evidence="1">Uncharacterized protein</fullName>
    </submittedName>
</protein>
<dbReference type="EMBL" id="LAZR01065169">
    <property type="protein sequence ID" value="KKK56075.1"/>
    <property type="molecule type" value="Genomic_DNA"/>
</dbReference>
<accession>A0A0F8X566</accession>
<name>A0A0F8X566_9ZZZZ</name>
<proteinExistence type="predicted"/>
<sequence length="100" mass="10344">AVNFPCDVAVVAELGTIVAGVTGLDIEVVGADDASATNLVSYGRFAPINGTDDADTERVLVAAVFKPFLGVTIDHTGTGNAPVKVVVRPKDFWQGNTRTA</sequence>
<comment type="caution">
    <text evidence="1">The sequence shown here is derived from an EMBL/GenBank/DDBJ whole genome shotgun (WGS) entry which is preliminary data.</text>
</comment>
<dbReference type="AlphaFoldDB" id="A0A0F8X566"/>
<organism evidence="1">
    <name type="scientific">marine sediment metagenome</name>
    <dbReference type="NCBI Taxonomy" id="412755"/>
    <lineage>
        <taxon>unclassified sequences</taxon>
        <taxon>metagenomes</taxon>
        <taxon>ecological metagenomes</taxon>
    </lineage>
</organism>
<evidence type="ECO:0000313" key="1">
    <source>
        <dbReference type="EMBL" id="KKK56075.1"/>
    </source>
</evidence>
<gene>
    <name evidence="1" type="ORF">LCGC14_3068150</name>
</gene>